<evidence type="ECO:0000313" key="8">
    <source>
        <dbReference type="EMBL" id="KAI7800933.1"/>
    </source>
</evidence>
<proteinExistence type="inferred from homology"/>
<dbReference type="InterPro" id="IPR025933">
    <property type="entry name" value="Beta_defensin_dom"/>
</dbReference>
<feature type="chain" id="PRO_5041012506" description="Beta-defensin" evidence="6">
    <location>
        <begin position="24"/>
        <end position="66"/>
    </location>
</feature>
<accession>A0A9W7TR80</accession>
<comment type="subcellular location">
    <subcellularLocation>
        <location evidence="1 6">Secreted</location>
    </subcellularLocation>
</comment>
<dbReference type="Pfam" id="PF13841">
    <property type="entry name" value="Defensin_beta_2"/>
    <property type="match status" value="1"/>
</dbReference>
<comment type="caution">
    <text evidence="8">The sequence shown here is derived from an EMBL/GenBank/DDBJ whole genome shotgun (WGS) entry which is preliminary data.</text>
</comment>
<protein>
    <recommendedName>
        <fullName evidence="6">Beta-defensin</fullName>
    </recommendedName>
</protein>
<keyword evidence="3 6" id="KW-0964">Secreted</keyword>
<gene>
    <name evidence="8" type="ORF">IRJ41_015695</name>
</gene>
<evidence type="ECO:0000256" key="4">
    <source>
        <dbReference type="ARBA" id="ARBA00022729"/>
    </source>
</evidence>
<comment type="similarity">
    <text evidence="2 6">Belongs to the beta-defensin family.</text>
</comment>
<dbReference type="AlphaFoldDB" id="A0A9W7TR80"/>
<dbReference type="GO" id="GO:0045087">
    <property type="term" value="P:innate immune response"/>
    <property type="evidence" value="ECO:0007669"/>
    <property type="project" value="InterPro"/>
</dbReference>
<keyword evidence="9" id="KW-1185">Reference proteome</keyword>
<evidence type="ECO:0000313" key="9">
    <source>
        <dbReference type="Proteomes" id="UP001059041"/>
    </source>
</evidence>
<dbReference type="GO" id="GO:0005576">
    <property type="term" value="C:extracellular region"/>
    <property type="evidence" value="ECO:0007669"/>
    <property type="project" value="UniProtKB-SubCell"/>
</dbReference>
<dbReference type="EMBL" id="JAFHDT010000014">
    <property type="protein sequence ID" value="KAI7800933.1"/>
    <property type="molecule type" value="Genomic_DNA"/>
</dbReference>
<keyword evidence="5" id="KW-1015">Disulfide bond</keyword>
<keyword evidence="4 6" id="KW-0732">Signal</keyword>
<feature type="domain" description="Beta-defensin" evidence="7">
    <location>
        <begin position="33"/>
        <end position="62"/>
    </location>
</feature>
<evidence type="ECO:0000259" key="7">
    <source>
        <dbReference type="Pfam" id="PF13841"/>
    </source>
</evidence>
<dbReference type="GO" id="GO:0042742">
    <property type="term" value="P:defense response to bacterium"/>
    <property type="evidence" value="ECO:0007669"/>
    <property type="project" value="UniProtKB-UniRule"/>
</dbReference>
<organism evidence="8 9">
    <name type="scientific">Triplophysa rosa</name>
    <name type="common">Cave loach</name>
    <dbReference type="NCBI Taxonomy" id="992332"/>
    <lineage>
        <taxon>Eukaryota</taxon>
        <taxon>Metazoa</taxon>
        <taxon>Chordata</taxon>
        <taxon>Craniata</taxon>
        <taxon>Vertebrata</taxon>
        <taxon>Euteleostomi</taxon>
        <taxon>Actinopterygii</taxon>
        <taxon>Neopterygii</taxon>
        <taxon>Teleostei</taxon>
        <taxon>Ostariophysi</taxon>
        <taxon>Cypriniformes</taxon>
        <taxon>Nemacheilidae</taxon>
        <taxon>Triplophysa</taxon>
    </lineage>
</organism>
<evidence type="ECO:0000256" key="3">
    <source>
        <dbReference type="ARBA" id="ARBA00022525"/>
    </source>
</evidence>
<feature type="signal peptide" evidence="6">
    <location>
        <begin position="1"/>
        <end position="23"/>
    </location>
</feature>
<evidence type="ECO:0000256" key="6">
    <source>
        <dbReference type="RuleBase" id="RU231113"/>
    </source>
</evidence>
<keyword evidence="6" id="KW-0929">Antimicrobial</keyword>
<sequence>MATDMRVLGLLVITLLLLTAGQADDTEVQRWTCGYQGLCRKHCYAQEYMIGYHGCPRRYRCCALRF</sequence>
<name>A0A9W7TR80_TRIRA</name>
<reference evidence="8" key="1">
    <citation type="submission" date="2021-02" db="EMBL/GenBank/DDBJ databases">
        <title>Comparative genomics reveals that relaxation of natural selection precedes convergent phenotypic evolution of cavefish.</title>
        <authorList>
            <person name="Peng Z."/>
        </authorList>
    </citation>
    <scope>NUCLEOTIDE SEQUENCE</scope>
    <source>
        <tissue evidence="8">Muscle</tissue>
    </source>
</reference>
<evidence type="ECO:0000256" key="5">
    <source>
        <dbReference type="ARBA" id="ARBA00023157"/>
    </source>
</evidence>
<evidence type="ECO:0000256" key="2">
    <source>
        <dbReference type="ARBA" id="ARBA00007371"/>
    </source>
</evidence>
<keyword evidence="6" id="KW-0211">Defensin</keyword>
<dbReference type="Proteomes" id="UP001059041">
    <property type="component" value="Linkage Group LG14"/>
</dbReference>
<comment type="function">
    <text evidence="6">Has antibacterial activity.</text>
</comment>
<evidence type="ECO:0000256" key="1">
    <source>
        <dbReference type="ARBA" id="ARBA00004613"/>
    </source>
</evidence>
<keyword evidence="6" id="KW-0044">Antibiotic</keyword>